<dbReference type="Pfam" id="PF03334">
    <property type="entry name" value="PhaG_MnhG_YufB"/>
    <property type="match status" value="1"/>
</dbReference>
<dbReference type="PANTHER" id="PTHR34703:SF1">
    <property type="entry name" value="ANTIPORTER SUBUNIT MNHG2-RELATED"/>
    <property type="match status" value="1"/>
</dbReference>
<protein>
    <submittedName>
        <fullName evidence="3">Monovalent cation/H(+) antiporter subunit G</fullName>
    </submittedName>
</protein>
<proteinExistence type="inferred from homology"/>
<dbReference type="FunCoup" id="A0A540VKW3">
    <property type="interactions" value="20"/>
</dbReference>
<dbReference type="EMBL" id="VIGC01000003">
    <property type="protein sequence ID" value="TQE97362.1"/>
    <property type="molecule type" value="Genomic_DNA"/>
</dbReference>
<feature type="transmembrane region" description="Helical" evidence="2">
    <location>
        <begin position="64"/>
        <end position="85"/>
    </location>
</feature>
<keyword evidence="2" id="KW-0472">Membrane</keyword>
<name>A0A540VKW3_9CHLR</name>
<feature type="transmembrane region" description="Helical" evidence="2">
    <location>
        <begin position="6"/>
        <end position="27"/>
    </location>
</feature>
<dbReference type="InterPro" id="IPR005133">
    <property type="entry name" value="PhaG_MnhG_YufB"/>
</dbReference>
<dbReference type="RefSeq" id="WP_141608555.1">
    <property type="nucleotide sequence ID" value="NZ_VIGC02000003.1"/>
</dbReference>
<dbReference type="PANTHER" id="PTHR34703">
    <property type="entry name" value="ANTIPORTER SUBUNIT MNHG2-RELATED"/>
    <property type="match status" value="1"/>
</dbReference>
<dbReference type="Proteomes" id="UP000317371">
    <property type="component" value="Unassembled WGS sequence"/>
</dbReference>
<evidence type="ECO:0000313" key="4">
    <source>
        <dbReference type="Proteomes" id="UP000317371"/>
    </source>
</evidence>
<keyword evidence="4" id="KW-1185">Reference proteome</keyword>
<dbReference type="AlphaFoldDB" id="A0A540VKW3"/>
<dbReference type="OrthoDB" id="9806575at2"/>
<dbReference type="GO" id="GO:0015385">
    <property type="term" value="F:sodium:proton antiporter activity"/>
    <property type="evidence" value="ECO:0007669"/>
    <property type="project" value="TreeGrafter"/>
</dbReference>
<organism evidence="3 4">
    <name type="scientific">Litorilinea aerophila</name>
    <dbReference type="NCBI Taxonomy" id="1204385"/>
    <lineage>
        <taxon>Bacteria</taxon>
        <taxon>Bacillati</taxon>
        <taxon>Chloroflexota</taxon>
        <taxon>Caldilineae</taxon>
        <taxon>Caldilineales</taxon>
        <taxon>Caldilineaceae</taxon>
        <taxon>Litorilinea</taxon>
    </lineage>
</organism>
<sequence>MTLWEGLILALAAVGVLFNLISAIGILRLPDVYARMHAAGKAATLGVSCLLLSAGLYYGQGELLRMLILIVLFFITSPIATTTMARATYRNDPRRRFILHYDDLARDQQALGSQARQKTAGEVGQR</sequence>
<gene>
    <name evidence="3" type="ORF">FKZ61_02795</name>
</gene>
<evidence type="ECO:0000256" key="1">
    <source>
        <dbReference type="ARBA" id="ARBA00008404"/>
    </source>
</evidence>
<evidence type="ECO:0000313" key="3">
    <source>
        <dbReference type="EMBL" id="TQE97362.1"/>
    </source>
</evidence>
<keyword evidence="2" id="KW-0812">Transmembrane</keyword>
<accession>A0A540VKW3</accession>
<dbReference type="NCBIfam" id="TIGR01300">
    <property type="entry name" value="CPA3_mnhG_phaG"/>
    <property type="match status" value="1"/>
</dbReference>
<reference evidence="3 4" key="1">
    <citation type="submission" date="2019-06" db="EMBL/GenBank/DDBJ databases">
        <title>Genome sequence of Litorilinea aerophila BAA-2444.</title>
        <authorList>
            <person name="Maclea K.S."/>
            <person name="Maurais E.G."/>
            <person name="Iannazzi L.C."/>
        </authorList>
    </citation>
    <scope>NUCLEOTIDE SEQUENCE [LARGE SCALE GENOMIC DNA]</scope>
    <source>
        <strain evidence="3 4">ATCC BAA-2444</strain>
    </source>
</reference>
<keyword evidence="2" id="KW-1133">Transmembrane helix</keyword>
<comment type="similarity">
    <text evidence="1">Belongs to the CPA3 antiporters (TC 2.A.63) subunit G family.</text>
</comment>
<evidence type="ECO:0000256" key="2">
    <source>
        <dbReference type="SAM" id="Phobius"/>
    </source>
</evidence>
<dbReference type="InParanoid" id="A0A540VKW3"/>
<comment type="caution">
    <text evidence="3">The sequence shown here is derived from an EMBL/GenBank/DDBJ whole genome shotgun (WGS) entry which is preliminary data.</text>
</comment>